<dbReference type="InterPro" id="IPR012902">
    <property type="entry name" value="N_methyl_site"/>
</dbReference>
<dbReference type="NCBIfam" id="TIGR02532">
    <property type="entry name" value="IV_pilin_GFxxxE"/>
    <property type="match status" value="1"/>
</dbReference>
<organism evidence="2 3">
    <name type="scientific">Thermocrinis albus (strain DSM 14484 / JCM 11386 / HI 11/12)</name>
    <dbReference type="NCBI Taxonomy" id="638303"/>
    <lineage>
        <taxon>Bacteria</taxon>
        <taxon>Pseudomonadati</taxon>
        <taxon>Aquificota</taxon>
        <taxon>Aquificia</taxon>
        <taxon>Aquificales</taxon>
        <taxon>Aquificaceae</taxon>
        <taxon>Thermocrinis</taxon>
    </lineage>
</organism>
<evidence type="ECO:0000256" key="1">
    <source>
        <dbReference type="SAM" id="Phobius"/>
    </source>
</evidence>
<dbReference type="AlphaFoldDB" id="D3SPS7"/>
<protein>
    <recommendedName>
        <fullName evidence="4">Prepilin-type N-terminal cleavage/methylation domain-containing protein</fullName>
    </recommendedName>
</protein>
<dbReference type="EMBL" id="CP001931">
    <property type="protein sequence ID" value="ADC89164.1"/>
    <property type="molecule type" value="Genomic_DNA"/>
</dbReference>
<keyword evidence="1" id="KW-0812">Transmembrane</keyword>
<evidence type="ECO:0000313" key="2">
    <source>
        <dbReference type="EMBL" id="ADC89164.1"/>
    </source>
</evidence>
<dbReference type="RefSeq" id="WP_012991571.1">
    <property type="nucleotide sequence ID" value="NC_013894.1"/>
</dbReference>
<dbReference type="eggNOG" id="COG2165">
    <property type="taxonomic scope" value="Bacteria"/>
</dbReference>
<proteinExistence type="predicted"/>
<name>D3SPS7_THEAH</name>
<keyword evidence="3" id="KW-1185">Reference proteome</keyword>
<keyword evidence="1" id="KW-1133">Transmembrane helix</keyword>
<dbReference type="OrthoDB" id="15360at2"/>
<feature type="transmembrane region" description="Helical" evidence="1">
    <location>
        <begin position="12"/>
        <end position="36"/>
    </location>
</feature>
<sequence length="182" mass="20684">MRRYISTRADGFTLLEVLVTLTLLALVVGMSFGIFFGGVRSYTGLKERSEELRQLATLHWSLQRKLFGATQLQLSSDSIFMITWGGDYHKGVVKAAFLYKDGTLYYYEFPYPYGDLRFYEEDKLVPLAKFPSLRFFAMVKGKLEDTYTGIPDAIVLDLPDRRIVVSRLIPPAPSPLHSSGRP</sequence>
<dbReference type="KEGG" id="tal:Thal_0530"/>
<evidence type="ECO:0008006" key="4">
    <source>
        <dbReference type="Google" id="ProtNLM"/>
    </source>
</evidence>
<keyword evidence="1" id="KW-0472">Membrane</keyword>
<dbReference type="Pfam" id="PF07963">
    <property type="entry name" value="N_methyl"/>
    <property type="match status" value="1"/>
</dbReference>
<evidence type="ECO:0000313" key="3">
    <source>
        <dbReference type="Proteomes" id="UP000002043"/>
    </source>
</evidence>
<gene>
    <name evidence="2" type="ordered locus">Thal_0530</name>
</gene>
<reference evidence="3" key="1">
    <citation type="journal article" date="2010" name="Stand. Genomic Sci.">
        <title>Complete genome sequence of Thermocrinis albus type strain (HI 11/12T).</title>
        <authorList>
            <person name="Wirth R."/>
            <person name="Sikorski J."/>
            <person name="Brambilla E."/>
            <person name="Misra M."/>
            <person name="Lapidus A."/>
            <person name="Copeland A."/>
            <person name="Nolan M."/>
            <person name="Lucas S."/>
            <person name="Chen F."/>
            <person name="Tice H."/>
            <person name="Cheng J.F."/>
            <person name="Han C."/>
            <person name="Detter J.C."/>
            <person name="Tapia R."/>
            <person name="Bruce D."/>
            <person name="Goodwin L."/>
            <person name="Pitluck S."/>
            <person name="Pati A."/>
            <person name="Anderson I."/>
            <person name="Ivanova N."/>
            <person name="Mavromatis K."/>
            <person name="Mikhailova N."/>
            <person name="Chen A."/>
            <person name="Palaniappan K."/>
            <person name="Bilek Y."/>
            <person name="Hader T."/>
            <person name="Land M."/>
            <person name="Hauser L."/>
            <person name="Chang Y.J."/>
            <person name="Jeffries C.D."/>
            <person name="Tindall B.J."/>
            <person name="Rohde M."/>
            <person name="Goker M."/>
            <person name="Bristow J."/>
            <person name="Eisen J.A."/>
            <person name="Markowitz V."/>
            <person name="Hugenholtz P."/>
            <person name="Kyrpides N.C."/>
            <person name="Klenk H.P."/>
        </authorList>
    </citation>
    <scope>NUCLEOTIDE SEQUENCE [LARGE SCALE GENOMIC DNA]</scope>
    <source>
        <strain evidence="3">DSM 14484 / JCM 11386 / HI 11/12</strain>
    </source>
</reference>
<dbReference type="STRING" id="638303.Thal_0530"/>
<accession>D3SPS7</accession>
<dbReference type="Proteomes" id="UP000002043">
    <property type="component" value="Chromosome"/>
</dbReference>
<dbReference type="HOGENOM" id="CLU_1651362_0_0_0"/>